<dbReference type="SUPFAM" id="SSF52540">
    <property type="entry name" value="P-loop containing nucleoside triphosphate hydrolases"/>
    <property type="match status" value="2"/>
</dbReference>
<dbReference type="InterPro" id="IPR003439">
    <property type="entry name" value="ABC_transporter-like_ATP-bd"/>
</dbReference>
<sequence length="482" mass="52466">MAEAPNDRVLTETVRAPHNAVKAEKLSVYLGSRCLLTNTELKIAERPKHGTCYGLVGCNGSGKSTLLRLMAERKLPVPETWDVFLLGQHIPPAEDQSAIEEVLSVCPRRSALLAEAERLHGILEAGPEPGLLEQLQKVHADLAECQSARSEVLHIMQNLGFRAEAQASATPAVSTPLPQLSGGWRMKVELAKALWLRPKLLLLDEPTNHLDFHARSWLMQQLADYPRTVVVVSHDVEFLHEVCKDIIWMTEQRLEALPGKVVSQEDLLRMQRRRPLRFEFRVPAGEDPVSHGISLHNVDFTYGDGTGLFVESLRLSGCSRAVLLGQNGGGKSTFLKLCAGHLQPGRGAVDRTPGLRVGHFSQLSQDLDAMSDLTAAEFLLQQCGEELAQHAGSTHTSRLRAAVNQAPEAAANGPRAAKSKVSEKRLLEVARGVLSNYGLEGDVATKVPVDCLSGGQKACLKPLGSFASDASASTPHTDMTWQ</sequence>
<keyword evidence="6" id="KW-1185">Reference proteome</keyword>
<organism evidence="5 6">
    <name type="scientific">Symbiodinium pilosum</name>
    <name type="common">Dinoflagellate</name>
    <dbReference type="NCBI Taxonomy" id="2952"/>
    <lineage>
        <taxon>Eukaryota</taxon>
        <taxon>Sar</taxon>
        <taxon>Alveolata</taxon>
        <taxon>Dinophyceae</taxon>
        <taxon>Suessiales</taxon>
        <taxon>Symbiodiniaceae</taxon>
        <taxon>Symbiodinium</taxon>
    </lineage>
</organism>
<dbReference type="PROSITE" id="PS00211">
    <property type="entry name" value="ABC_TRANSPORTER_1"/>
    <property type="match status" value="1"/>
</dbReference>
<evidence type="ECO:0000313" key="5">
    <source>
        <dbReference type="EMBL" id="CAE7253771.1"/>
    </source>
</evidence>
<comment type="caution">
    <text evidence="5">The sequence shown here is derived from an EMBL/GenBank/DDBJ whole genome shotgun (WGS) entry which is preliminary data.</text>
</comment>
<feature type="domain" description="ABC transporter" evidence="4">
    <location>
        <begin position="21"/>
        <end position="276"/>
    </location>
</feature>
<dbReference type="Gene3D" id="3.40.50.300">
    <property type="entry name" value="P-loop containing nucleotide triphosphate hydrolases"/>
    <property type="match status" value="2"/>
</dbReference>
<dbReference type="Proteomes" id="UP000649617">
    <property type="component" value="Unassembled WGS sequence"/>
</dbReference>
<keyword evidence="2" id="KW-0547">Nucleotide-binding</keyword>
<gene>
    <name evidence="5" type="primary">Abcf3</name>
    <name evidence="5" type="ORF">SPIL2461_LOCUS5004</name>
</gene>
<dbReference type="GO" id="GO:0016887">
    <property type="term" value="F:ATP hydrolysis activity"/>
    <property type="evidence" value="ECO:0007669"/>
    <property type="project" value="InterPro"/>
</dbReference>
<accession>A0A812LVA1</accession>
<reference evidence="5" key="1">
    <citation type="submission" date="2021-02" db="EMBL/GenBank/DDBJ databases">
        <authorList>
            <person name="Dougan E. K."/>
            <person name="Rhodes N."/>
            <person name="Thang M."/>
            <person name="Chan C."/>
        </authorList>
    </citation>
    <scope>NUCLEOTIDE SEQUENCE</scope>
</reference>
<dbReference type="AlphaFoldDB" id="A0A812LVA1"/>
<dbReference type="InterPro" id="IPR027417">
    <property type="entry name" value="P-loop_NTPase"/>
</dbReference>
<keyword evidence="3" id="KW-0067">ATP-binding</keyword>
<dbReference type="GO" id="GO:0005524">
    <property type="term" value="F:ATP binding"/>
    <property type="evidence" value="ECO:0007669"/>
    <property type="project" value="UniProtKB-KW"/>
</dbReference>
<protein>
    <submittedName>
        <fullName evidence="5">Abcf3 protein</fullName>
    </submittedName>
</protein>
<dbReference type="SMART" id="SM00382">
    <property type="entry name" value="AAA"/>
    <property type="match status" value="1"/>
</dbReference>
<dbReference type="OrthoDB" id="448160at2759"/>
<dbReference type="PROSITE" id="PS50893">
    <property type="entry name" value="ABC_TRANSPORTER_2"/>
    <property type="match status" value="1"/>
</dbReference>
<evidence type="ECO:0000256" key="2">
    <source>
        <dbReference type="ARBA" id="ARBA00022741"/>
    </source>
</evidence>
<proteinExistence type="predicted"/>
<evidence type="ECO:0000259" key="4">
    <source>
        <dbReference type="PROSITE" id="PS50893"/>
    </source>
</evidence>
<dbReference type="FunFam" id="3.40.50.300:FF:000011">
    <property type="entry name" value="Putative ABC transporter ATP-binding component"/>
    <property type="match status" value="1"/>
</dbReference>
<name>A0A812LVA1_SYMPI</name>
<dbReference type="Pfam" id="PF00005">
    <property type="entry name" value="ABC_tran"/>
    <property type="match status" value="2"/>
</dbReference>
<dbReference type="InterPro" id="IPR017871">
    <property type="entry name" value="ABC_transporter-like_CS"/>
</dbReference>
<dbReference type="InterPro" id="IPR003593">
    <property type="entry name" value="AAA+_ATPase"/>
</dbReference>
<evidence type="ECO:0000313" key="6">
    <source>
        <dbReference type="Proteomes" id="UP000649617"/>
    </source>
</evidence>
<dbReference type="PANTHER" id="PTHR19211">
    <property type="entry name" value="ATP-BINDING TRANSPORT PROTEIN-RELATED"/>
    <property type="match status" value="1"/>
</dbReference>
<dbReference type="PANTHER" id="PTHR19211:SF14">
    <property type="entry name" value="ATP-BINDING CASSETTE SUB-FAMILY F MEMBER 1"/>
    <property type="match status" value="1"/>
</dbReference>
<evidence type="ECO:0000256" key="1">
    <source>
        <dbReference type="ARBA" id="ARBA00022737"/>
    </source>
</evidence>
<dbReference type="InterPro" id="IPR050611">
    <property type="entry name" value="ABCF"/>
</dbReference>
<evidence type="ECO:0000256" key="3">
    <source>
        <dbReference type="ARBA" id="ARBA00022840"/>
    </source>
</evidence>
<dbReference type="EMBL" id="CAJNIZ010006936">
    <property type="protein sequence ID" value="CAE7253771.1"/>
    <property type="molecule type" value="Genomic_DNA"/>
</dbReference>
<keyword evidence="1" id="KW-0677">Repeat</keyword>